<dbReference type="PROSITE" id="PS50126">
    <property type="entry name" value="S1"/>
    <property type="match status" value="1"/>
</dbReference>
<sequence length="283" mass="31432">MEVGKKQLLTVVKKVDFGVYLSDSLDKEAQDPADRVLLPIKQVPEGTEVADSLSVFIYRDSEDRLIATTREPMLQVGGLAVLTVKQVGRIGAFLDWGLEKDLFLPFKQQTAPVKPGEQCLVTLYVDKSGRLCASMKVYHFLRTDSSYQKDDKVEGIVYEISSNFGTFVAVDDCFSALIPRKEPAEGIRVGDRITARVTEVKEDGKLSLSLREKAYVQMGEDAEKLLTLIREAGGSLPIGDKSAPDKIRELTGMSKNEFKRAAGNLYKQRVAEITADRISSYEQ</sequence>
<dbReference type="Pfam" id="PF13509">
    <property type="entry name" value="S1_2"/>
    <property type="match status" value="2"/>
</dbReference>
<keyword evidence="4" id="KW-1185">Reference proteome</keyword>
<name>A0ABT2T3S5_9FIRM</name>
<dbReference type="SUPFAM" id="SSF50249">
    <property type="entry name" value="Nucleic acid-binding proteins"/>
    <property type="match status" value="1"/>
</dbReference>
<dbReference type="Pfam" id="PF21543">
    <property type="entry name" value="CvfB_2nd"/>
    <property type="match status" value="1"/>
</dbReference>
<dbReference type="PANTHER" id="PTHR37296">
    <property type="entry name" value="CONSERVED VIRULENCE FACTOR B"/>
    <property type="match status" value="1"/>
</dbReference>
<protein>
    <submittedName>
        <fullName evidence="3">S1-like domain-containing RNA-binding protein</fullName>
    </submittedName>
</protein>
<accession>A0ABT2T3S5</accession>
<gene>
    <name evidence="3" type="ORF">OCV77_07960</name>
</gene>
<comment type="caution">
    <text evidence="3">The sequence shown here is derived from an EMBL/GenBank/DDBJ whole genome shotgun (WGS) entry which is preliminary data.</text>
</comment>
<dbReference type="InterPro" id="IPR036388">
    <property type="entry name" value="WH-like_DNA-bd_sf"/>
</dbReference>
<reference evidence="3 4" key="1">
    <citation type="journal article" date="2021" name="ISME Commun">
        <title>Automated analysis of genomic sequences facilitates high-throughput and comprehensive description of bacteria.</title>
        <authorList>
            <person name="Hitch T.C.A."/>
        </authorList>
    </citation>
    <scope>NUCLEOTIDE SEQUENCE [LARGE SCALE GENOMIC DNA]</scope>
    <source>
        <strain evidence="3 4">Sanger_18</strain>
    </source>
</reference>
<dbReference type="InterPro" id="IPR003029">
    <property type="entry name" value="S1_domain"/>
</dbReference>
<proteinExistence type="inferred from homology"/>
<dbReference type="InterPro" id="IPR040764">
    <property type="entry name" value="CvfB_WH"/>
</dbReference>
<evidence type="ECO:0000256" key="1">
    <source>
        <dbReference type="PIRNR" id="PIRNR012524"/>
    </source>
</evidence>
<dbReference type="Pfam" id="PF17783">
    <property type="entry name" value="WHD_CvfB"/>
    <property type="match status" value="1"/>
</dbReference>
<dbReference type="InterPro" id="IPR014464">
    <property type="entry name" value="CvfB_fam"/>
</dbReference>
<dbReference type="InterPro" id="IPR039566">
    <property type="entry name" value="CvfB_S1_st"/>
</dbReference>
<dbReference type="SMART" id="SM00316">
    <property type="entry name" value="S1"/>
    <property type="match status" value="3"/>
</dbReference>
<dbReference type="RefSeq" id="WP_262574496.1">
    <property type="nucleotide sequence ID" value="NZ_JAOQKJ010000005.1"/>
</dbReference>
<evidence type="ECO:0000259" key="2">
    <source>
        <dbReference type="PROSITE" id="PS50126"/>
    </source>
</evidence>
<dbReference type="PANTHER" id="PTHR37296:SF1">
    <property type="entry name" value="CONSERVED VIRULENCE FACTOR B"/>
    <property type="match status" value="1"/>
</dbReference>
<comment type="similarity">
    <text evidence="1">Belongs to the CvfB family.</text>
</comment>
<dbReference type="EMBL" id="JAOQKJ010000005">
    <property type="protein sequence ID" value="MCU6744429.1"/>
    <property type="molecule type" value="Genomic_DNA"/>
</dbReference>
<dbReference type="Gene3D" id="1.10.10.10">
    <property type="entry name" value="Winged helix-like DNA-binding domain superfamily/Winged helix DNA-binding domain"/>
    <property type="match status" value="1"/>
</dbReference>
<dbReference type="Gene3D" id="2.40.50.140">
    <property type="entry name" value="Nucleic acid-binding proteins"/>
    <property type="match status" value="2"/>
</dbReference>
<dbReference type="InterPro" id="IPR012340">
    <property type="entry name" value="NA-bd_OB-fold"/>
</dbReference>
<dbReference type="PIRSF" id="PIRSF012524">
    <property type="entry name" value="YitL_S1"/>
    <property type="match status" value="1"/>
</dbReference>
<evidence type="ECO:0000313" key="4">
    <source>
        <dbReference type="Proteomes" id="UP001652432"/>
    </source>
</evidence>
<feature type="domain" description="S1 motif" evidence="2">
    <location>
        <begin position="150"/>
        <end position="211"/>
    </location>
</feature>
<dbReference type="InterPro" id="IPR048587">
    <property type="entry name" value="CvfB_S1_3rd"/>
</dbReference>
<dbReference type="Proteomes" id="UP001652432">
    <property type="component" value="Unassembled WGS sequence"/>
</dbReference>
<evidence type="ECO:0000313" key="3">
    <source>
        <dbReference type="EMBL" id="MCU6744429.1"/>
    </source>
</evidence>
<organism evidence="3 4">
    <name type="scientific">Suilimivivens aceti</name>
    <dbReference type="NCBI Taxonomy" id="2981774"/>
    <lineage>
        <taxon>Bacteria</taxon>
        <taxon>Bacillati</taxon>
        <taxon>Bacillota</taxon>
        <taxon>Clostridia</taxon>
        <taxon>Lachnospirales</taxon>
        <taxon>Lachnospiraceae</taxon>
        <taxon>Suilimivivens</taxon>
    </lineage>
</organism>